<evidence type="ECO:0000313" key="10">
    <source>
        <dbReference type="EMBL" id="SEA95327.1"/>
    </source>
</evidence>
<evidence type="ECO:0000256" key="3">
    <source>
        <dbReference type="ARBA" id="ARBA00023015"/>
    </source>
</evidence>
<dbReference type="InterPro" id="IPR036194">
    <property type="entry name" value="FlhD_sf"/>
</dbReference>
<feature type="disulfide bond" description="Interchain" evidence="9">
    <location>
        <position position="66"/>
    </location>
</feature>
<evidence type="ECO:0000256" key="4">
    <source>
        <dbReference type="ARBA" id="ARBA00023125"/>
    </source>
</evidence>
<evidence type="ECO:0000256" key="2">
    <source>
        <dbReference type="ARBA" id="ARBA00022795"/>
    </source>
</evidence>
<comment type="domain">
    <text evidence="9">The C-terminal region contains a putative helix-turn-helix (HTH) motif, suggesting that this region may bind DNA.</text>
</comment>
<keyword evidence="7 9" id="KW-0804">Transcription</keyword>
<comment type="function">
    <text evidence="8 9">Functions in complex with FlhC as a master transcriptional regulator that regulates transcription of several flagellar and non-flagellar operons by binding to their promoter region. Activates expression of class 2 flagellar genes, including fliA, which is a flagellum-specific sigma factor that turns on the class 3 genes. Also regulates genes whose products function in a variety of physiological pathways.</text>
</comment>
<dbReference type="GO" id="GO:0003677">
    <property type="term" value="F:DNA binding"/>
    <property type="evidence" value="ECO:0007669"/>
    <property type="project" value="UniProtKB-UniRule"/>
</dbReference>
<dbReference type="Proteomes" id="UP000198638">
    <property type="component" value="Unassembled WGS sequence"/>
</dbReference>
<keyword evidence="3 9" id="KW-0805">Transcription regulation</keyword>
<dbReference type="EMBL" id="FNRQ01000004">
    <property type="protein sequence ID" value="SEA95327.1"/>
    <property type="molecule type" value="Genomic_DNA"/>
</dbReference>
<sequence>MDRSSETLDSIREINLSYIMLAQRMLREDKPVGMFRLGLSSQLADLLSGLSLAQIVKLAASDQLLCFFRFNDHAMLSALTQTTKHAEVAPTHAAILLAGQPAEQFA</sequence>
<gene>
    <name evidence="9" type="primary">flhD</name>
    <name evidence="10" type="ORF">SAMN05192564_104293</name>
</gene>
<keyword evidence="10" id="KW-0282">Flagellum</keyword>
<keyword evidence="6 9" id="KW-0010">Activator</keyword>
<evidence type="ECO:0000256" key="9">
    <source>
        <dbReference type="HAMAP-Rule" id="MF_00725"/>
    </source>
</evidence>
<dbReference type="AlphaFoldDB" id="A0A1H4FE81"/>
<dbReference type="Pfam" id="PF05247">
    <property type="entry name" value="FlhD"/>
    <property type="match status" value="1"/>
</dbReference>
<dbReference type="GO" id="GO:1902208">
    <property type="term" value="P:regulation of bacterial-type flagellum assembly"/>
    <property type="evidence" value="ECO:0007669"/>
    <property type="project" value="UniProtKB-UniRule"/>
</dbReference>
<evidence type="ECO:0000256" key="8">
    <source>
        <dbReference type="ARBA" id="ARBA00025431"/>
    </source>
</evidence>
<dbReference type="GO" id="GO:0005737">
    <property type="term" value="C:cytoplasm"/>
    <property type="evidence" value="ECO:0007669"/>
    <property type="project" value="UniProtKB-SubCell"/>
</dbReference>
<evidence type="ECO:0000256" key="6">
    <source>
        <dbReference type="ARBA" id="ARBA00023159"/>
    </source>
</evidence>
<keyword evidence="10" id="KW-0969">Cilium</keyword>
<evidence type="ECO:0000256" key="5">
    <source>
        <dbReference type="ARBA" id="ARBA00023157"/>
    </source>
</evidence>
<dbReference type="InterPro" id="IPR023559">
    <property type="entry name" value="Flagellar_FlhD"/>
</dbReference>
<keyword evidence="11" id="KW-1185">Reference proteome</keyword>
<organism evidence="10 11">
    <name type="scientific">Paraburkholderia sartisoli</name>
    <dbReference type="NCBI Taxonomy" id="83784"/>
    <lineage>
        <taxon>Bacteria</taxon>
        <taxon>Pseudomonadati</taxon>
        <taxon>Pseudomonadota</taxon>
        <taxon>Betaproteobacteria</taxon>
        <taxon>Burkholderiales</taxon>
        <taxon>Burkholderiaceae</taxon>
        <taxon>Paraburkholderia</taxon>
    </lineage>
</organism>
<dbReference type="OrthoDB" id="5298036at2"/>
<dbReference type="SUPFAM" id="SSF63592">
    <property type="entry name" value="Flagellar transcriptional activator FlhD"/>
    <property type="match status" value="1"/>
</dbReference>
<dbReference type="RefSeq" id="WP_090534456.1">
    <property type="nucleotide sequence ID" value="NZ_FNRQ01000004.1"/>
</dbReference>
<protein>
    <recommendedName>
        <fullName evidence="9">Flagellar transcriptional regulator FlhD</fullName>
    </recommendedName>
</protein>
<comment type="subcellular location">
    <subcellularLocation>
        <location evidence="9">Cytoplasm</location>
    </subcellularLocation>
</comment>
<accession>A0A1H4FE81</accession>
<keyword evidence="5 9" id="KW-1015">Disulfide bond</keyword>
<dbReference type="GO" id="GO:0044780">
    <property type="term" value="P:bacterial-type flagellum assembly"/>
    <property type="evidence" value="ECO:0007669"/>
    <property type="project" value="InterPro"/>
</dbReference>
<dbReference type="Gene3D" id="1.10.4000.10">
    <property type="entry name" value="Flagellar transcriptional activator FlhD"/>
    <property type="match status" value="1"/>
</dbReference>
<keyword evidence="10" id="KW-0966">Cell projection</keyword>
<evidence type="ECO:0000313" key="11">
    <source>
        <dbReference type="Proteomes" id="UP000198638"/>
    </source>
</evidence>
<reference evidence="11" key="1">
    <citation type="submission" date="2016-10" db="EMBL/GenBank/DDBJ databases">
        <authorList>
            <person name="Varghese N."/>
            <person name="Submissions S."/>
        </authorList>
    </citation>
    <scope>NUCLEOTIDE SEQUENCE [LARGE SCALE GENOMIC DNA]</scope>
    <source>
        <strain evidence="11">LMG 24000</strain>
    </source>
</reference>
<keyword evidence="1 9" id="KW-0963">Cytoplasm</keyword>
<dbReference type="NCBIfam" id="NF002783">
    <property type="entry name" value="PRK02909.1-1"/>
    <property type="match status" value="1"/>
</dbReference>
<name>A0A1H4FE81_9BURK</name>
<keyword evidence="2 9" id="KW-1005">Bacterial flagellum biogenesis</keyword>
<comment type="subunit">
    <text evidence="9">Homodimer; disulfide-linked. Forms a heterohexamer composed of two FlhC and four FlhD subunits. Each FlhC binds a FlhD dimer, forming a heterotrimer, and a hexamer assembles by dimerization of two heterotrimers.</text>
</comment>
<evidence type="ECO:0000256" key="1">
    <source>
        <dbReference type="ARBA" id="ARBA00022490"/>
    </source>
</evidence>
<evidence type="ECO:0000256" key="7">
    <source>
        <dbReference type="ARBA" id="ARBA00023163"/>
    </source>
</evidence>
<dbReference type="GO" id="GO:0045893">
    <property type="term" value="P:positive regulation of DNA-templated transcription"/>
    <property type="evidence" value="ECO:0007669"/>
    <property type="project" value="InterPro"/>
</dbReference>
<keyword evidence="4 9" id="KW-0238">DNA-binding</keyword>
<proteinExistence type="inferred from homology"/>
<dbReference type="STRING" id="83784.SAMN05192564_104293"/>
<dbReference type="HAMAP" id="MF_00725">
    <property type="entry name" value="FlhD"/>
    <property type="match status" value="1"/>
</dbReference>
<comment type="similarity">
    <text evidence="9">Belongs to the FlhD family.</text>
</comment>